<dbReference type="EMBL" id="JH413847">
    <property type="protein sequence ID" value="EHL29448.1"/>
    <property type="molecule type" value="Genomic_DNA"/>
</dbReference>
<dbReference type="AlphaFoldDB" id="G9ESY1"/>
<dbReference type="InParanoid" id="G9ESY1"/>
<organism evidence="2 3">
    <name type="scientific">Legionella drancourtii LLAP12</name>
    <dbReference type="NCBI Taxonomy" id="658187"/>
    <lineage>
        <taxon>Bacteria</taxon>
        <taxon>Pseudomonadati</taxon>
        <taxon>Pseudomonadota</taxon>
        <taxon>Gammaproteobacteria</taxon>
        <taxon>Legionellales</taxon>
        <taxon>Legionellaceae</taxon>
        <taxon>Legionella</taxon>
    </lineage>
</organism>
<protein>
    <submittedName>
        <fullName evidence="2">Uncharacterized protein</fullName>
    </submittedName>
</protein>
<evidence type="ECO:0000313" key="3">
    <source>
        <dbReference type="Proteomes" id="UP000002770"/>
    </source>
</evidence>
<name>G9ESY1_9GAMM</name>
<dbReference type="eggNOG" id="ENOG5030MHI">
    <property type="taxonomic scope" value="Bacteria"/>
</dbReference>
<proteinExistence type="predicted"/>
<dbReference type="Proteomes" id="UP000002770">
    <property type="component" value="Unassembled WGS sequence"/>
</dbReference>
<reference evidence="2 3" key="1">
    <citation type="journal article" date="2011" name="BMC Genomics">
        <title>Insight into cross-talk between intra-amoebal pathogens.</title>
        <authorList>
            <person name="Gimenez G."/>
            <person name="Bertelli C."/>
            <person name="Moliner C."/>
            <person name="Robert C."/>
            <person name="Raoult D."/>
            <person name="Fournier P.E."/>
            <person name="Greub G."/>
        </authorList>
    </citation>
    <scope>NUCLEOTIDE SEQUENCE [LARGE SCALE GENOMIC DNA]</scope>
    <source>
        <strain evidence="2 3">LLAP12</strain>
    </source>
</reference>
<sequence length="988" mass="110554">MSAQSAKVLLGETIQQRYRAFTLNEEPNISLPALSAIPWIGASWRRDVYRKEVSHTTPNHIKFIIKNGAPHAFLWQTSAEKLKNGVRWGIVKTHSITGKVISSLGQYRIVAHERAMKGLVSNSQALKLKLLDLYQDRFTALQAIESLVNKNTTYREYKKVFAHYIAKLDAIENQLSSYFSEVDCPGFNEQSIAQITLDIQADKRRAHAYLQRLHHEENLRPYNRSRGDDSVLEFIKQQMVHGLYELQGVNQDLTYSRTRYFAFTRGEMNDFIEDARKEIDEHEADPRNAVTAKHHGFYSSNKNELIAYDFAQDNLPSVRQQQVLTAISFIEGWDVLDNKKGQTPFVSNGSEKEELECYSATRWRTHRSVRAAVKSISSFLLNIFKGIFVPTRPWAEEDWYNRNFHLNAVKLHKQVAAIEPMWKKPVYFVMQLGNGFMDIFYGIRDFGAKLIIGMPEDIVNDWESSKALPALDEVLAHVTIEANAIFAAEEQLLEELLKQCGDKLKEDAPSKVRLAGVEYELSGGEFNDVLNSMVRGVNGFSSVFTHNIYAKDPVGGLIFTTTYLVGIGMIYLPAYSASIFGSAFVNAFSNMSYTMASSPLGAAVAGGSTLAEISAVFWDGLAHGTSGIAANTFYQCGEDPLTIGAYCVAAYTLGYFLVNGVAGYKIPWLSHLLQEDLGSDPSTGYPLIGAKFAVMLYESLVAHSVKHHEQPDLVAPRHEHATIMAPERERIVQRFKLVSWLIVQAKMLPKLEVADKLALARQMDALFSKEESESLKKLLYPESHPSIAFQVFSLPLSYIPAVLRFMISPALSLVAWIKGTPNPAEPVRRAGTFLVDKIKKDLSRFIVVGTNIIYLFYSVTAAFIKLPAYLITLSIGRVAGLFDAKPAHALHRLFAMVHNFMRSMGEFFYPARAMKDVHVAHPTDTMLKTEASYLTLLQQMGQGEATSAPSEEATSSSGFFSPRCTEIAEQRLSSEADSDTPEIGSGRL</sequence>
<keyword evidence="3" id="KW-1185">Reference proteome</keyword>
<dbReference type="HOGENOM" id="CLU_293521_0_0_6"/>
<keyword evidence="1" id="KW-0472">Membrane</keyword>
<gene>
    <name evidence="2" type="ORF">LDG_8409</name>
</gene>
<keyword evidence="1" id="KW-0812">Transmembrane</keyword>
<feature type="transmembrane region" description="Helical" evidence="1">
    <location>
        <begin position="845"/>
        <end position="864"/>
    </location>
</feature>
<dbReference type="OrthoDB" id="5630399at2"/>
<keyword evidence="1" id="KW-1133">Transmembrane helix</keyword>
<dbReference type="RefSeq" id="WP_006872285.1">
    <property type="nucleotide sequence ID" value="NZ_JH413847.1"/>
</dbReference>
<evidence type="ECO:0000256" key="1">
    <source>
        <dbReference type="SAM" id="Phobius"/>
    </source>
</evidence>
<feature type="transmembrane region" description="Helical" evidence="1">
    <location>
        <begin position="563"/>
        <end position="588"/>
    </location>
</feature>
<accession>G9ESY1</accession>
<evidence type="ECO:0000313" key="2">
    <source>
        <dbReference type="EMBL" id="EHL29448.1"/>
    </source>
</evidence>